<keyword evidence="4" id="KW-1185">Reference proteome</keyword>
<feature type="transmembrane region" description="Helical" evidence="2">
    <location>
        <begin position="258"/>
        <end position="276"/>
    </location>
</feature>
<dbReference type="EMBL" id="JACAZH010000022">
    <property type="protein sequence ID" value="KAF7343851.1"/>
    <property type="molecule type" value="Genomic_DNA"/>
</dbReference>
<proteinExistence type="predicted"/>
<dbReference type="AlphaFoldDB" id="A0A8H6XP06"/>
<protein>
    <submittedName>
        <fullName evidence="3">Uncharacterized protein</fullName>
    </submittedName>
</protein>
<feature type="transmembrane region" description="Helical" evidence="2">
    <location>
        <begin position="223"/>
        <end position="246"/>
    </location>
</feature>
<feature type="transmembrane region" description="Helical" evidence="2">
    <location>
        <begin position="23"/>
        <end position="46"/>
    </location>
</feature>
<evidence type="ECO:0000313" key="3">
    <source>
        <dbReference type="EMBL" id="KAF7343851.1"/>
    </source>
</evidence>
<feature type="region of interest" description="Disordered" evidence="1">
    <location>
        <begin position="313"/>
        <end position="355"/>
    </location>
</feature>
<dbReference type="Proteomes" id="UP000623467">
    <property type="component" value="Unassembled WGS sequence"/>
</dbReference>
<comment type="caution">
    <text evidence="3">The sequence shown here is derived from an EMBL/GenBank/DDBJ whole genome shotgun (WGS) entry which is preliminary data.</text>
</comment>
<keyword evidence="2" id="KW-1133">Transmembrane helix</keyword>
<feature type="transmembrane region" description="Helical" evidence="2">
    <location>
        <begin position="66"/>
        <end position="86"/>
    </location>
</feature>
<gene>
    <name evidence="3" type="ORF">MSAN_01966400</name>
</gene>
<accession>A0A8H6XP06</accession>
<dbReference type="OrthoDB" id="2796825at2759"/>
<evidence type="ECO:0000256" key="1">
    <source>
        <dbReference type="SAM" id="MobiDB-lite"/>
    </source>
</evidence>
<keyword evidence="2" id="KW-0812">Transmembrane</keyword>
<feature type="transmembrane region" description="Helical" evidence="2">
    <location>
        <begin position="142"/>
        <end position="168"/>
    </location>
</feature>
<evidence type="ECO:0000313" key="4">
    <source>
        <dbReference type="Proteomes" id="UP000623467"/>
    </source>
</evidence>
<keyword evidence="2" id="KW-0472">Membrane</keyword>
<organism evidence="3 4">
    <name type="scientific">Mycena sanguinolenta</name>
    <dbReference type="NCBI Taxonomy" id="230812"/>
    <lineage>
        <taxon>Eukaryota</taxon>
        <taxon>Fungi</taxon>
        <taxon>Dikarya</taxon>
        <taxon>Basidiomycota</taxon>
        <taxon>Agaricomycotina</taxon>
        <taxon>Agaricomycetes</taxon>
        <taxon>Agaricomycetidae</taxon>
        <taxon>Agaricales</taxon>
        <taxon>Marasmiineae</taxon>
        <taxon>Mycenaceae</taxon>
        <taxon>Mycena</taxon>
    </lineage>
</organism>
<feature type="transmembrane region" description="Helical" evidence="2">
    <location>
        <begin position="111"/>
        <end position="130"/>
    </location>
</feature>
<evidence type="ECO:0000256" key="2">
    <source>
        <dbReference type="SAM" id="Phobius"/>
    </source>
</evidence>
<reference evidence="3" key="1">
    <citation type="submission" date="2020-05" db="EMBL/GenBank/DDBJ databases">
        <title>Mycena genomes resolve the evolution of fungal bioluminescence.</title>
        <authorList>
            <person name="Tsai I.J."/>
        </authorList>
    </citation>
    <scope>NUCLEOTIDE SEQUENCE</scope>
    <source>
        <strain evidence="3">160909Yilan</strain>
    </source>
</reference>
<feature type="compositionally biased region" description="Basic and acidic residues" evidence="1">
    <location>
        <begin position="324"/>
        <end position="346"/>
    </location>
</feature>
<name>A0A8H6XP06_9AGAR</name>
<sequence>MGSPFATQEDPANLWYEQSNYRATHLAAVGYGLHVAVFGIVTYYILQLRSSVARGIPRKRTWMFWLAFNSLQFAFGTINLACSIAFNENAWINDRGYPGGPFSYLVEQGNIPFVTLGNVASILASFLSDGMLLYRAGVLWDFAWYIVVPPAIFFIACIILSVMTVIQLALPNVALPQLSLAVWIVLMLLPIWLTLLIGGRILYHRKTMIKVMGPEYARNYTGIFAIVVESALPFTIISIILLGLFGDKNTGQNLFVPLMVQFECIAPEMIVLRVVMGRAWTKGTMSDGDYPPDSDIHFVSPHGKTGAQLELDQAALGTESTTSETRETDGRKRASLVLRDEEKRNDQTGSSVDLA</sequence>
<feature type="transmembrane region" description="Helical" evidence="2">
    <location>
        <begin position="180"/>
        <end position="203"/>
    </location>
</feature>